<protein>
    <submittedName>
        <fullName evidence="1">Uncharacterized protein</fullName>
    </submittedName>
</protein>
<keyword evidence="2" id="KW-1185">Reference proteome</keyword>
<dbReference type="AlphaFoldDB" id="A0A286RKF1"/>
<dbReference type="OrthoDB" id="267963at2"/>
<accession>A0A286RKF1</accession>
<name>A0A286RKF1_9BACT</name>
<evidence type="ECO:0000313" key="2">
    <source>
        <dbReference type="Proteomes" id="UP000215086"/>
    </source>
</evidence>
<dbReference type="EMBL" id="CP018477">
    <property type="protein sequence ID" value="ASV76446.1"/>
    <property type="molecule type" value="Genomic_DNA"/>
</dbReference>
<gene>
    <name evidence="1" type="ORF">THTE_3845</name>
</gene>
<dbReference type="KEGG" id="ttf:THTE_3845"/>
<sequence>MSTGAPVIVFAMKTVVFFVSDCQSELALPLTAEGDASIAVHTFSALEKVIDTVRTRQIFPDWLILFQDRPGQFSQADRYTLHRLTPLTRWLVVHGPWCESEPRTGTPLPGVLRLSWSQWRVVAKDLLQLLQNETNPLSALPPTAGEEEIHLARSQLPIPTLPHIEAPLQIALIGTYPDELLWIRQMLERWPVEVLMTTPEAALVNWHPVRAAIYDVQAANADELRQIRRLIVRSYRASPRGCGWVLLAGFPICEDYQFIQYWPRICVLPKPTQHWDLVVGLRSVLHDSTPARA</sequence>
<evidence type="ECO:0000313" key="1">
    <source>
        <dbReference type="EMBL" id="ASV76446.1"/>
    </source>
</evidence>
<dbReference type="RefSeq" id="WP_157732146.1">
    <property type="nucleotide sequence ID" value="NZ_CP018477.1"/>
</dbReference>
<proteinExistence type="predicted"/>
<reference evidence="1 2" key="1">
    <citation type="journal article" name="Front. Microbiol.">
        <title>Sugar Metabolism of the First Thermophilic Planctomycete Thermogutta terrifontis: Comparative Genomic and Transcriptomic Approaches.</title>
        <authorList>
            <person name="Elcheninov A.G."/>
            <person name="Menzel P."/>
            <person name="Gudbergsdottir S.R."/>
            <person name="Slesarev A.I."/>
            <person name="Kadnikov V.V."/>
            <person name="Krogh A."/>
            <person name="Bonch-Osmolovskaya E.A."/>
            <person name="Peng X."/>
            <person name="Kublanov I.V."/>
        </authorList>
    </citation>
    <scope>NUCLEOTIDE SEQUENCE [LARGE SCALE GENOMIC DNA]</scope>
    <source>
        <strain evidence="1 2">R1</strain>
    </source>
</reference>
<organism evidence="1 2">
    <name type="scientific">Thermogutta terrifontis</name>
    <dbReference type="NCBI Taxonomy" id="1331910"/>
    <lineage>
        <taxon>Bacteria</taxon>
        <taxon>Pseudomonadati</taxon>
        <taxon>Planctomycetota</taxon>
        <taxon>Planctomycetia</taxon>
        <taxon>Pirellulales</taxon>
        <taxon>Thermoguttaceae</taxon>
        <taxon>Thermogutta</taxon>
    </lineage>
</organism>
<dbReference type="Proteomes" id="UP000215086">
    <property type="component" value="Chromosome"/>
</dbReference>